<evidence type="ECO:0000313" key="2">
    <source>
        <dbReference type="EMBL" id="KRX02612.1"/>
    </source>
</evidence>
<dbReference type="InParanoid" id="A0A0V0QKA6"/>
<accession>A0A0V0QKA6</accession>
<dbReference type="EMBL" id="LDAU01000154">
    <property type="protein sequence ID" value="KRX02612.1"/>
    <property type="molecule type" value="Genomic_DNA"/>
</dbReference>
<dbReference type="Proteomes" id="UP000054937">
    <property type="component" value="Unassembled WGS sequence"/>
</dbReference>
<gene>
    <name evidence="2" type="ORF">PPERSA_11952</name>
</gene>
<name>A0A0V0QKA6_PSEPJ</name>
<evidence type="ECO:0000256" key="1">
    <source>
        <dbReference type="SAM" id="MobiDB-lite"/>
    </source>
</evidence>
<keyword evidence="3" id="KW-1185">Reference proteome</keyword>
<organism evidence="2 3">
    <name type="scientific">Pseudocohnilembus persalinus</name>
    <name type="common">Ciliate</name>
    <dbReference type="NCBI Taxonomy" id="266149"/>
    <lineage>
        <taxon>Eukaryota</taxon>
        <taxon>Sar</taxon>
        <taxon>Alveolata</taxon>
        <taxon>Ciliophora</taxon>
        <taxon>Intramacronucleata</taxon>
        <taxon>Oligohymenophorea</taxon>
        <taxon>Scuticociliatia</taxon>
        <taxon>Philasterida</taxon>
        <taxon>Pseudocohnilembidae</taxon>
        <taxon>Pseudocohnilembus</taxon>
    </lineage>
</organism>
<protein>
    <submittedName>
        <fullName evidence="2">Uncharacterized protein</fullName>
    </submittedName>
</protein>
<comment type="caution">
    <text evidence="2">The sequence shown here is derived from an EMBL/GenBank/DDBJ whole genome shotgun (WGS) entry which is preliminary data.</text>
</comment>
<dbReference type="AlphaFoldDB" id="A0A0V0QKA6"/>
<sequence length="509" mass="60492">MSEFIKCLYDPTGLGMFSQTGRKNKPSGTNLNQYIKIEKMANFQSFYSKQNYRKESKVEKKKNDQNIFQKLLQDQNNFQDFEHNKQENQQQDPQTFYKNLVNQNQQIQLNQFNQEILHDTQKKNSQLLTVNKQNDKNKIDKKDKINKFGQIPAHVIKKRSQTISDKYQKGYKELQPFEKQSERSLIQTITKNIPRQTIDFRNNYLNQFQLNENRFSQDLNLNPKNWSKNIKSHTIDFNSYTARKNLFQNKQGPDLLDPNLDFIKQRQPRALSFDKNLAPKNKRPKSGQSENTSKRALRVRPQSAYSNQRFITQYDSFNDKNQTIKQNYVQNKCLNINEKPKLVQQENSNNNSIQQLEIDPQFISFTQNQIKDSQSVSKVNIHNMINQINNREVTQQLLKQRIMKDNSQLLENFDLKTLLQKEKNYHNKNFSFDLNAESLSNFINTRNGITQQLQYNNQSIQKPQIYEGDNNSSRDQEKTQTIQIQYNQNIEDYPKQLKRLSQTERLLKR</sequence>
<evidence type="ECO:0000313" key="3">
    <source>
        <dbReference type="Proteomes" id="UP000054937"/>
    </source>
</evidence>
<proteinExistence type="predicted"/>
<reference evidence="2 3" key="1">
    <citation type="journal article" date="2015" name="Sci. Rep.">
        <title>Genome of the facultative scuticociliatosis pathogen Pseudocohnilembus persalinus provides insight into its virulence through horizontal gene transfer.</title>
        <authorList>
            <person name="Xiong J."/>
            <person name="Wang G."/>
            <person name="Cheng J."/>
            <person name="Tian M."/>
            <person name="Pan X."/>
            <person name="Warren A."/>
            <person name="Jiang C."/>
            <person name="Yuan D."/>
            <person name="Miao W."/>
        </authorList>
    </citation>
    <scope>NUCLEOTIDE SEQUENCE [LARGE SCALE GENOMIC DNA]</scope>
    <source>
        <strain evidence="2">36N120E</strain>
    </source>
</reference>
<feature type="region of interest" description="Disordered" evidence="1">
    <location>
        <begin position="271"/>
        <end position="301"/>
    </location>
</feature>